<proteinExistence type="predicted"/>
<evidence type="ECO:0000313" key="1">
    <source>
        <dbReference type="EMBL" id="GMN20555.1"/>
    </source>
</evidence>
<dbReference type="AlphaFoldDB" id="A0AA87YX35"/>
<sequence length="106" mass="11702">MFARSAMEQRSWVWDGEAFVVVRVVWGYHWGLLCGRAGVRKKGVKKFGAIWRARAECLESQKGGRFRFAYPNPSLGLAKGKSGLVGSQEGGVRKFGIQASKPTSKP</sequence>
<protein>
    <submittedName>
        <fullName evidence="1">Uncharacterized protein</fullName>
    </submittedName>
</protein>
<gene>
    <name evidence="1" type="ORF">TIFTF001_047126</name>
</gene>
<reference evidence="1" key="1">
    <citation type="submission" date="2023-07" db="EMBL/GenBank/DDBJ databases">
        <title>draft genome sequence of fig (Ficus carica).</title>
        <authorList>
            <person name="Takahashi T."/>
            <person name="Nishimura K."/>
        </authorList>
    </citation>
    <scope>NUCLEOTIDE SEQUENCE</scope>
</reference>
<evidence type="ECO:0000313" key="2">
    <source>
        <dbReference type="Proteomes" id="UP001187192"/>
    </source>
</evidence>
<keyword evidence="2" id="KW-1185">Reference proteome</keyword>
<organism evidence="1 2">
    <name type="scientific">Ficus carica</name>
    <name type="common">Common fig</name>
    <dbReference type="NCBI Taxonomy" id="3494"/>
    <lineage>
        <taxon>Eukaryota</taxon>
        <taxon>Viridiplantae</taxon>
        <taxon>Streptophyta</taxon>
        <taxon>Embryophyta</taxon>
        <taxon>Tracheophyta</taxon>
        <taxon>Spermatophyta</taxon>
        <taxon>Magnoliopsida</taxon>
        <taxon>eudicotyledons</taxon>
        <taxon>Gunneridae</taxon>
        <taxon>Pentapetalae</taxon>
        <taxon>rosids</taxon>
        <taxon>fabids</taxon>
        <taxon>Rosales</taxon>
        <taxon>Moraceae</taxon>
        <taxon>Ficeae</taxon>
        <taxon>Ficus</taxon>
    </lineage>
</organism>
<name>A0AA87YX35_FICCA</name>
<accession>A0AA87YX35</accession>
<comment type="caution">
    <text evidence="1">The sequence shown here is derived from an EMBL/GenBank/DDBJ whole genome shotgun (WGS) entry which is preliminary data.</text>
</comment>
<dbReference type="EMBL" id="BTGU01005173">
    <property type="protein sequence ID" value="GMN20555.1"/>
    <property type="molecule type" value="Genomic_DNA"/>
</dbReference>
<dbReference type="Proteomes" id="UP001187192">
    <property type="component" value="Unassembled WGS sequence"/>
</dbReference>